<protein>
    <submittedName>
        <fullName evidence="2">DUF2167 domain-containing protein</fullName>
    </submittedName>
</protein>
<dbReference type="InterPro" id="IPR018682">
    <property type="entry name" value="DUF2167_membr"/>
</dbReference>
<feature type="transmembrane region" description="Helical" evidence="1">
    <location>
        <begin position="271"/>
        <end position="290"/>
    </location>
</feature>
<dbReference type="EMBL" id="JBEXAC010000001">
    <property type="protein sequence ID" value="MET6996219.1"/>
    <property type="molecule type" value="Genomic_DNA"/>
</dbReference>
<evidence type="ECO:0000256" key="1">
    <source>
        <dbReference type="SAM" id="Phobius"/>
    </source>
</evidence>
<evidence type="ECO:0000313" key="2">
    <source>
        <dbReference type="EMBL" id="MET6996219.1"/>
    </source>
</evidence>
<keyword evidence="1" id="KW-1133">Transmembrane helix</keyword>
<sequence>MRIFTLPNILLLCVCLPLWSFSNIKTDSLKQENYKFIIDSVNATFTYKTGDITLSNGAVIHVPAGFRFLDNAQSKKVLEELWGNPENNKTMGMLFPDNLGPLDESAWAFEISFDGLGYIKDEDAHKTNFNDLLKEMKSDVAKENEVRVKEGFSAVELVGWASPPYYDQENKVLHWAKELKFDHDDHNTLNYDVRILGRKGVLRLNAIGQMSQLPLIKTKIPLIVKSATFTEGHRYADFNPQADNIAVWTIGGLVAGKVLAKAGFFIVLLKFWKVIAAAVIAGASFLTRFFRKKREKTLKEATIRIDETLN</sequence>
<gene>
    <name evidence="2" type="ORF">ABR189_02515</name>
</gene>
<dbReference type="RefSeq" id="WP_354658866.1">
    <property type="nucleotide sequence ID" value="NZ_JBEXAC010000001.1"/>
</dbReference>
<dbReference type="Proteomes" id="UP001549749">
    <property type="component" value="Unassembled WGS sequence"/>
</dbReference>
<comment type="caution">
    <text evidence="2">The sequence shown here is derived from an EMBL/GenBank/DDBJ whole genome shotgun (WGS) entry which is preliminary data.</text>
</comment>
<dbReference type="Pfam" id="PF09935">
    <property type="entry name" value="DUF2167"/>
    <property type="match status" value="1"/>
</dbReference>
<evidence type="ECO:0000313" key="3">
    <source>
        <dbReference type="Proteomes" id="UP001549749"/>
    </source>
</evidence>
<keyword evidence="1" id="KW-0812">Transmembrane</keyword>
<name>A0ABV2SZL8_9BACT</name>
<organism evidence="2 3">
    <name type="scientific">Chitinophaga defluvii</name>
    <dbReference type="NCBI Taxonomy" id="3163343"/>
    <lineage>
        <taxon>Bacteria</taxon>
        <taxon>Pseudomonadati</taxon>
        <taxon>Bacteroidota</taxon>
        <taxon>Chitinophagia</taxon>
        <taxon>Chitinophagales</taxon>
        <taxon>Chitinophagaceae</taxon>
        <taxon>Chitinophaga</taxon>
    </lineage>
</organism>
<reference evidence="2 3" key="1">
    <citation type="submission" date="2024-06" db="EMBL/GenBank/DDBJ databases">
        <title>Chitinophaga defluvii sp. nov., isolated from municipal sewage.</title>
        <authorList>
            <person name="Zhang L."/>
        </authorList>
    </citation>
    <scope>NUCLEOTIDE SEQUENCE [LARGE SCALE GENOMIC DNA]</scope>
    <source>
        <strain evidence="2 3">H8</strain>
    </source>
</reference>
<accession>A0ABV2SZL8</accession>
<keyword evidence="3" id="KW-1185">Reference proteome</keyword>
<proteinExistence type="predicted"/>
<keyword evidence="1" id="KW-0472">Membrane</keyword>